<evidence type="ECO:0000313" key="1">
    <source>
        <dbReference type="EMBL" id="SIN90864.1"/>
    </source>
</evidence>
<dbReference type="AlphaFoldDB" id="A0A1N6F6P3"/>
<gene>
    <name evidence="1" type="ORF">SAMN05443544_1788</name>
</gene>
<dbReference type="Proteomes" id="UP000184699">
    <property type="component" value="Unassembled WGS sequence"/>
</dbReference>
<sequence>MVVLYDDRPEALTGLKLAALSLRATSPGLDIRAMVPGASDRFRTWATAHGITVMDAPDSLRATGWDVKPTVLMHLLDEGADPVLWFDTDIIATRDIRPLLDPHPGEVLIAAEEYYWGYHQCSPVRTTTLGLEVGRVLPRSINSGVLRVSAVHRPLLEAWAAVLATPEYAAAQDAPIPRRPIAYLGDQEVLGGLLGSSGYSGVPLVQLRRGVDIAQCFGPSGFTVKERWAARRRLPALVHAMGRKPWSRPERGTGGLRRRLGSEWEQLHLDLTPFVSAARPHVADLDEPADWVEPATGVGRLFAHVGSPALREVPLALLDTAQRGVRRALRIRQVPA</sequence>
<dbReference type="InterPro" id="IPR029044">
    <property type="entry name" value="Nucleotide-diphossugar_trans"/>
</dbReference>
<evidence type="ECO:0008006" key="3">
    <source>
        <dbReference type="Google" id="ProtNLM"/>
    </source>
</evidence>
<evidence type="ECO:0000313" key="2">
    <source>
        <dbReference type="Proteomes" id="UP000184699"/>
    </source>
</evidence>
<organism evidence="1 2">
    <name type="scientific">Agromyces cerinus subsp. cerinus</name>
    <dbReference type="NCBI Taxonomy" id="232089"/>
    <lineage>
        <taxon>Bacteria</taxon>
        <taxon>Bacillati</taxon>
        <taxon>Actinomycetota</taxon>
        <taxon>Actinomycetes</taxon>
        <taxon>Micrococcales</taxon>
        <taxon>Microbacteriaceae</taxon>
        <taxon>Agromyces</taxon>
    </lineage>
</organism>
<dbReference type="STRING" id="232089.SAMN05443544_1788"/>
<name>A0A1N6F6P3_9MICO</name>
<dbReference type="EMBL" id="FSRJ01000002">
    <property type="protein sequence ID" value="SIN90864.1"/>
    <property type="molecule type" value="Genomic_DNA"/>
</dbReference>
<dbReference type="SUPFAM" id="SSF53448">
    <property type="entry name" value="Nucleotide-diphospho-sugar transferases"/>
    <property type="match status" value="1"/>
</dbReference>
<proteinExistence type="predicted"/>
<dbReference type="Gene3D" id="3.90.550.10">
    <property type="entry name" value="Spore Coat Polysaccharide Biosynthesis Protein SpsA, Chain A"/>
    <property type="match status" value="1"/>
</dbReference>
<protein>
    <recommendedName>
        <fullName evidence="3">Lipopolysaccharide biosynthesis protein, LPS:glycosyltransferase</fullName>
    </recommendedName>
</protein>
<reference evidence="2" key="1">
    <citation type="submission" date="2016-11" db="EMBL/GenBank/DDBJ databases">
        <authorList>
            <person name="Varghese N."/>
            <person name="Submissions S."/>
        </authorList>
    </citation>
    <scope>NUCLEOTIDE SEQUENCE [LARGE SCALE GENOMIC DNA]</scope>
    <source>
        <strain evidence="2">DSM 8595</strain>
    </source>
</reference>
<accession>A0A1N6F6P3</accession>
<keyword evidence="2" id="KW-1185">Reference proteome</keyword>